<reference evidence="1" key="1">
    <citation type="submission" date="2021-01" db="EMBL/GenBank/DDBJ databases">
        <authorList>
            <person name="Sun Q."/>
        </authorList>
    </citation>
    <scope>NUCLEOTIDE SEQUENCE</scope>
    <source>
        <strain evidence="1">YIM B02566</strain>
    </source>
</reference>
<organism evidence="1 2">
    <name type="scientific">Taklimakanibacter albus</name>
    <dbReference type="NCBI Taxonomy" id="2800327"/>
    <lineage>
        <taxon>Bacteria</taxon>
        <taxon>Pseudomonadati</taxon>
        <taxon>Pseudomonadota</taxon>
        <taxon>Alphaproteobacteria</taxon>
        <taxon>Hyphomicrobiales</taxon>
        <taxon>Aestuariivirgaceae</taxon>
        <taxon>Taklimakanibacter</taxon>
    </lineage>
</organism>
<proteinExistence type="predicted"/>
<sequence>MQAGVHYQSDLLTGLDPAALLTNIMENAAIGFVIMTFDGRILSANRAFTTMIGFSEAEILEGGLDIHTHPDDYPVTIDSFHQFLASGETHGYQLERRYIRKDGSILHALGAVSVHRAAGQPDIAILQLTDITAQKQAEARNSALHQRLKLAMEASGAGVWDVDFADGDYHWDARMHAIYGVAAGAFSGHLDDWMDMIHSADVAKVHEDWRYAKESSSHFSAEYRIIRHSGEVRHIKALAQFVRDDKGALLRAVGTNWDVSDYKHLNQEILEEKERLRITLASIGEAVICTDALANVTFMNAAAVAMTGIAAAEMAIGQPLVEVLRLIDEATGDPAPNPVGQCFAHEASHYRASGIFMLSHAGGVYDIQLSAAAVRRSDGEMIGCVVVFQDVTVHRAAQKKITHNAQHDGLTGLPNRATFQAKLAQTIEETVPGSGPHALCYIDLDRFKTVNDTGGHAAGDALLKEIAKIIALSCSKKDVPARLGGDEFGLILRNVGAAEARAVATRIVDAVCAMEFRWESMIFRVGASVGITEIANDSSDSAVVLHRADLACYSAKSSGRRCVHVYGIDDRDGEAESPWDDGKNLNFG</sequence>
<dbReference type="EMBL" id="JAENHL010000007">
    <property type="protein sequence ID" value="MBK1867646.1"/>
    <property type="molecule type" value="Genomic_DNA"/>
</dbReference>
<evidence type="ECO:0000313" key="2">
    <source>
        <dbReference type="Proteomes" id="UP000616151"/>
    </source>
</evidence>
<accession>A0ACC5R4Q4</accession>
<comment type="caution">
    <text evidence="1">The sequence shown here is derived from an EMBL/GenBank/DDBJ whole genome shotgun (WGS) entry which is preliminary data.</text>
</comment>
<evidence type="ECO:0000313" key="1">
    <source>
        <dbReference type="EMBL" id="MBK1867646.1"/>
    </source>
</evidence>
<name>A0ACC5R4Q4_9HYPH</name>
<gene>
    <name evidence="1" type="ORF">JHL16_14910</name>
</gene>
<dbReference type="Proteomes" id="UP000616151">
    <property type="component" value="Unassembled WGS sequence"/>
</dbReference>
<protein>
    <submittedName>
        <fullName evidence="1">Diguanylate cyclase</fullName>
    </submittedName>
</protein>
<keyword evidence="2" id="KW-1185">Reference proteome</keyword>